<proteinExistence type="predicted"/>
<dbReference type="Gene3D" id="3.20.20.80">
    <property type="entry name" value="Glycosidases"/>
    <property type="match status" value="1"/>
</dbReference>
<dbReference type="AlphaFoldDB" id="A0A1R3T6X2"/>
<dbReference type="CDD" id="cd11579">
    <property type="entry name" value="Glyco_tran_WbsX"/>
    <property type="match status" value="1"/>
</dbReference>
<dbReference type="PANTHER" id="PTHR41244">
    <property type="entry name" value="RHAMNAN SYNTHESIS F"/>
    <property type="match status" value="1"/>
</dbReference>
<accession>A0A1R3T6X2</accession>
<gene>
    <name evidence="1" type="ORF">PSM36_2223</name>
</gene>
<organism evidence="1 2">
    <name type="scientific">Proteiniphilum saccharofermentans</name>
    <dbReference type="NCBI Taxonomy" id="1642647"/>
    <lineage>
        <taxon>Bacteria</taxon>
        <taxon>Pseudomonadati</taxon>
        <taxon>Bacteroidota</taxon>
        <taxon>Bacteroidia</taxon>
        <taxon>Bacteroidales</taxon>
        <taxon>Dysgonomonadaceae</taxon>
        <taxon>Proteiniphilum</taxon>
    </lineage>
</organism>
<dbReference type="Pfam" id="PF14307">
    <property type="entry name" value="Glyco_tran_WbsX"/>
    <property type="match status" value="1"/>
</dbReference>
<dbReference type="PROSITE" id="PS51257">
    <property type="entry name" value="PROKAR_LIPOPROTEIN"/>
    <property type="match status" value="1"/>
</dbReference>
<sequence length="395" mass="46139">MKHFSQIFILFTAIVFLSSCSENKKQNVKESDYTIAAFYWPAYHYEPRSEFLFPEKTGEWEIIRNAVPKEERHQQPKVPLWGYLDEANPKDMDLKISTALEYGVNTFIFDWYWFEKAPFLESCINDGFLKANNDRMNFYLMWANHDATTYWDVNNPRVDSVYWDGEVDREQFDIIVDRVISNYFKEPSYFKIDGEPVFCIYELNTLINGLGGPEKTKEALDYFRQKTVEAGFPGLHLQSILWEALPSTIEGVPGDPIKSQDDVLSYFGFKSLTNYCWAHLQNPDGDYEVWGDASTDMWGGFRDQFSMTYYPNITVSWDANPRFPFKAGYINNSTPQKFEKYLIKARNYVDENAIKPKIITINAWNEWSEGSYLEPDITWGYGYLEAVRNVFGSAN</sequence>
<name>A0A1R3T6X2_9BACT</name>
<dbReference type="KEGG" id="psac:PSM36_2223"/>
<dbReference type="Proteomes" id="UP000187464">
    <property type="component" value="Chromosome I"/>
</dbReference>
<protein>
    <submittedName>
        <fullName evidence="1">Glyco_tran_WbsX</fullName>
    </submittedName>
</protein>
<dbReference type="RefSeq" id="WP_076930917.1">
    <property type="nucleotide sequence ID" value="NZ_LT605205.1"/>
</dbReference>
<dbReference type="PANTHER" id="PTHR41244:SF1">
    <property type="entry name" value="GLYCOSYLTRANSFERASE"/>
    <property type="match status" value="1"/>
</dbReference>
<dbReference type="EMBL" id="LT605205">
    <property type="protein sequence ID" value="SCD21028.1"/>
    <property type="molecule type" value="Genomic_DNA"/>
</dbReference>
<reference evidence="1 2" key="1">
    <citation type="submission" date="2016-08" db="EMBL/GenBank/DDBJ databases">
        <authorList>
            <person name="Seilhamer J.J."/>
        </authorList>
    </citation>
    <scope>NUCLEOTIDE SEQUENCE [LARGE SCALE GENOMIC DNA]</scope>
    <source>
        <strain evidence="1">M3/6</strain>
    </source>
</reference>
<evidence type="ECO:0000313" key="1">
    <source>
        <dbReference type="EMBL" id="SCD21028.1"/>
    </source>
</evidence>
<evidence type="ECO:0000313" key="2">
    <source>
        <dbReference type="Proteomes" id="UP000187464"/>
    </source>
</evidence>
<dbReference type="InterPro" id="IPR032719">
    <property type="entry name" value="WbsX"/>
</dbReference>
<keyword evidence="2" id="KW-1185">Reference proteome</keyword>
<dbReference type="STRING" id="1642647.PSM36_2223"/>